<evidence type="ECO:0000256" key="4">
    <source>
        <dbReference type="ARBA" id="ARBA00021008"/>
    </source>
</evidence>
<keyword evidence="7 17" id="KW-0812">Transmembrane</keyword>
<dbReference type="Pfam" id="PF00361">
    <property type="entry name" value="Proton_antipo_M"/>
    <property type="match status" value="1"/>
</dbReference>
<evidence type="ECO:0000256" key="2">
    <source>
        <dbReference type="ARBA" id="ARBA00007012"/>
    </source>
</evidence>
<evidence type="ECO:0000259" key="18">
    <source>
        <dbReference type="Pfam" id="PF00361"/>
    </source>
</evidence>
<keyword evidence="8 17" id="KW-0999">Mitochondrion inner membrane</keyword>
<dbReference type="GO" id="GO:0008137">
    <property type="term" value="F:NADH dehydrogenase (ubiquinone) activity"/>
    <property type="evidence" value="ECO:0007669"/>
    <property type="project" value="UniProtKB-EC"/>
</dbReference>
<evidence type="ECO:0000259" key="19">
    <source>
        <dbReference type="Pfam" id="PF06444"/>
    </source>
</evidence>
<dbReference type="GO" id="GO:0006120">
    <property type="term" value="P:mitochondrial electron transport, NADH to ubiquinone"/>
    <property type="evidence" value="ECO:0007669"/>
    <property type="project" value="InterPro"/>
</dbReference>
<evidence type="ECO:0000256" key="5">
    <source>
        <dbReference type="ARBA" id="ARBA00022448"/>
    </source>
</evidence>
<geneLocation type="mitochondrion" evidence="20"/>
<organism evidence="20">
    <name type="scientific">Coryphopterus hyalinus</name>
    <name type="common">Glass goby</name>
    <dbReference type="NCBI Taxonomy" id="151716"/>
    <lineage>
        <taxon>Eukaryota</taxon>
        <taxon>Metazoa</taxon>
        <taxon>Chordata</taxon>
        <taxon>Craniata</taxon>
        <taxon>Vertebrata</taxon>
        <taxon>Euteleostomi</taxon>
        <taxon>Actinopterygii</taxon>
        <taxon>Neopterygii</taxon>
        <taxon>Teleostei</taxon>
        <taxon>Neoteleostei</taxon>
        <taxon>Acanthomorphata</taxon>
        <taxon>Gobiaria</taxon>
        <taxon>Gobiiformes</taxon>
        <taxon>Gobioidei</taxon>
        <taxon>Gobiidae</taxon>
        <taxon>Gobiinae</taxon>
        <taxon>Coryphopterus</taxon>
    </lineage>
</organism>
<evidence type="ECO:0000256" key="1">
    <source>
        <dbReference type="ARBA" id="ARBA00004448"/>
    </source>
</evidence>
<dbReference type="AlphaFoldDB" id="Q94W94"/>
<evidence type="ECO:0000313" key="20">
    <source>
        <dbReference type="EMBL" id="AAL16571.1"/>
    </source>
</evidence>
<protein>
    <recommendedName>
        <fullName evidence="4 17">NADH-ubiquinone oxidoreductase chain 2</fullName>
        <ecNumber evidence="3 17">7.1.1.2</ecNumber>
    </recommendedName>
</protein>
<evidence type="ECO:0000256" key="3">
    <source>
        <dbReference type="ARBA" id="ARBA00012944"/>
    </source>
</evidence>
<feature type="transmembrane region" description="Helical" evidence="17">
    <location>
        <begin position="127"/>
        <end position="145"/>
    </location>
</feature>
<feature type="transmembrane region" description="Helical" evidence="17">
    <location>
        <begin position="152"/>
        <end position="172"/>
    </location>
</feature>
<evidence type="ECO:0000256" key="7">
    <source>
        <dbReference type="ARBA" id="ARBA00022692"/>
    </source>
</evidence>
<evidence type="ECO:0000256" key="17">
    <source>
        <dbReference type="RuleBase" id="RU003403"/>
    </source>
</evidence>
<keyword evidence="6 17" id="KW-0679">Respiratory chain</keyword>
<evidence type="ECO:0000256" key="13">
    <source>
        <dbReference type="ARBA" id="ARBA00023075"/>
    </source>
</evidence>
<evidence type="ECO:0000256" key="12">
    <source>
        <dbReference type="ARBA" id="ARBA00023027"/>
    </source>
</evidence>
<dbReference type="PANTHER" id="PTHR46552:SF1">
    <property type="entry name" value="NADH-UBIQUINONE OXIDOREDUCTASE CHAIN 2"/>
    <property type="match status" value="1"/>
</dbReference>
<proteinExistence type="inferred from homology"/>
<evidence type="ECO:0000256" key="9">
    <source>
        <dbReference type="ARBA" id="ARBA00022967"/>
    </source>
</evidence>
<dbReference type="EMBL" id="AF391470">
    <property type="protein sequence ID" value="AAL16571.1"/>
    <property type="molecule type" value="Genomic_DNA"/>
</dbReference>
<keyword evidence="12 17" id="KW-0520">NAD</keyword>
<dbReference type="EC" id="7.1.1.2" evidence="3 17"/>
<name>Q94W94_CORHY</name>
<dbReference type="PRINTS" id="PR01436">
    <property type="entry name" value="NADHDHGNASE2"/>
</dbReference>
<feature type="transmembrane region" description="Helical" evidence="17">
    <location>
        <begin position="277"/>
        <end position="294"/>
    </location>
</feature>
<feature type="transmembrane region" description="Helical" evidence="17">
    <location>
        <begin position="242"/>
        <end position="265"/>
    </location>
</feature>
<dbReference type="InterPro" id="IPR001750">
    <property type="entry name" value="ND/Mrp_TM"/>
</dbReference>
<dbReference type="InterPro" id="IPR010933">
    <property type="entry name" value="NADH_DH_su2_C"/>
</dbReference>
<evidence type="ECO:0000256" key="14">
    <source>
        <dbReference type="ARBA" id="ARBA00023128"/>
    </source>
</evidence>
<reference evidence="20" key="1">
    <citation type="journal article" date="2003" name="Mol. Phylogenet. Evol.">
        <title>Molecular phylogeny of the gobioid fishes (Teleostei: Perciformes: Gobioidei).</title>
        <authorList>
            <person name="Thacker C.E."/>
        </authorList>
    </citation>
    <scope>NUCLEOTIDE SEQUENCE</scope>
    <source>
        <strain evidence="20">CORYHYA</strain>
    </source>
</reference>
<feature type="transmembrane region" description="Helical" evidence="17">
    <location>
        <begin position="92"/>
        <end position="115"/>
    </location>
</feature>
<keyword evidence="5" id="KW-0813">Transport</keyword>
<dbReference type="PANTHER" id="PTHR46552">
    <property type="entry name" value="NADH-UBIQUINONE OXIDOREDUCTASE CHAIN 2"/>
    <property type="match status" value="1"/>
</dbReference>
<dbReference type="GO" id="GO:0005743">
    <property type="term" value="C:mitochondrial inner membrane"/>
    <property type="evidence" value="ECO:0007669"/>
    <property type="project" value="UniProtKB-SubCell"/>
</dbReference>
<keyword evidence="14 17" id="KW-0496">Mitochondrion</keyword>
<accession>Q94W94</accession>
<dbReference type="Pfam" id="PF06444">
    <property type="entry name" value="NADH_dehy_S2_C"/>
    <property type="match status" value="1"/>
</dbReference>
<comment type="subcellular location">
    <subcellularLocation>
        <location evidence="1 17">Mitochondrion inner membrane</location>
        <topology evidence="1 17">Multi-pass membrane protein</topology>
    </subcellularLocation>
</comment>
<evidence type="ECO:0000256" key="16">
    <source>
        <dbReference type="ARBA" id="ARBA00049551"/>
    </source>
</evidence>
<comment type="function">
    <text evidence="17">Core subunit of the mitochondrial membrane respiratory chain NADH dehydrogenase (Complex I) which catalyzes electron transfer from NADH through the respiratory chain, using ubiquinone as an electron acceptor. Essential for the catalytic activity and assembly of complex I.</text>
</comment>
<feature type="transmembrane region" description="Helical" evidence="17">
    <location>
        <begin position="203"/>
        <end position="222"/>
    </location>
</feature>
<evidence type="ECO:0000256" key="8">
    <source>
        <dbReference type="ARBA" id="ARBA00022792"/>
    </source>
</evidence>
<comment type="catalytic activity">
    <reaction evidence="16 17">
        <text>a ubiquinone + NADH + 5 H(+)(in) = a ubiquinol + NAD(+) + 4 H(+)(out)</text>
        <dbReference type="Rhea" id="RHEA:29091"/>
        <dbReference type="Rhea" id="RHEA-COMP:9565"/>
        <dbReference type="Rhea" id="RHEA-COMP:9566"/>
        <dbReference type="ChEBI" id="CHEBI:15378"/>
        <dbReference type="ChEBI" id="CHEBI:16389"/>
        <dbReference type="ChEBI" id="CHEBI:17976"/>
        <dbReference type="ChEBI" id="CHEBI:57540"/>
        <dbReference type="ChEBI" id="CHEBI:57945"/>
        <dbReference type="EC" id="7.1.1.2"/>
    </reaction>
</comment>
<keyword evidence="15 17" id="KW-0472">Membrane</keyword>
<dbReference type="InterPro" id="IPR003917">
    <property type="entry name" value="NADH_UbQ_OxRdtase_chain2"/>
</dbReference>
<keyword evidence="13 17" id="KW-0830">Ubiquinone</keyword>
<feature type="transmembrane region" description="Helical" evidence="17">
    <location>
        <begin position="60"/>
        <end position="80"/>
    </location>
</feature>
<evidence type="ECO:0000256" key="15">
    <source>
        <dbReference type="ARBA" id="ARBA00023136"/>
    </source>
</evidence>
<keyword evidence="11 17" id="KW-1133">Transmembrane helix</keyword>
<feature type="domain" description="NADH:quinone oxidoreductase/Mrp antiporter transmembrane" evidence="18">
    <location>
        <begin position="23"/>
        <end position="289"/>
    </location>
</feature>
<evidence type="ECO:0000256" key="6">
    <source>
        <dbReference type="ARBA" id="ARBA00022660"/>
    </source>
</evidence>
<dbReference type="InterPro" id="IPR050175">
    <property type="entry name" value="Complex_I_Subunit_2"/>
</dbReference>
<feature type="domain" description="NADH dehydrogenase subunit 2 C-terminal" evidence="19">
    <location>
        <begin position="290"/>
        <end position="343"/>
    </location>
</feature>
<keyword evidence="9 17" id="KW-1278">Translocase</keyword>
<feature type="transmembrane region" description="Helical" evidence="17">
    <location>
        <begin position="324"/>
        <end position="346"/>
    </location>
</feature>
<sequence length="348" mass="37915">MSPYVPTLLLTSLGIGTTITFASSHWLLAWMGMEINTLAILPLMTRHHHPRNVEAATKYFLVQAAGAATLLMAGLTNAWLTGQWDINLISHPAAVVMATLALSLKLGLAPLHTWLPEVLQGVELDTGLILSTFQKLGPFVLLVQFPSHNQELLVFLAVCSTVVGGLGGLNQTQQDPQVLAYSSTAHLGWMVVVMDYHPGLASLYLALYILMTTTLFLCLMINNTTTLNALALSSATTPLLRIMLPLTALSLAGLPPLTGFLPKLLILEELVNQDRPFLALFMGMSSLISLYYYLQIAYTAAISSPNTITGTIFWRLRRPAPYRILALLFVLSTALLPLAPTLYALFCL</sequence>
<evidence type="ECO:0000256" key="10">
    <source>
        <dbReference type="ARBA" id="ARBA00022982"/>
    </source>
</evidence>
<comment type="similarity">
    <text evidence="2 17">Belongs to the complex I subunit 2 family.</text>
</comment>
<keyword evidence="10 17" id="KW-0249">Electron transport</keyword>
<evidence type="ECO:0000256" key="11">
    <source>
        <dbReference type="ARBA" id="ARBA00022989"/>
    </source>
</evidence>